<dbReference type="EMBL" id="JADXDR010000023">
    <property type="protein sequence ID" value="KAI7844854.1"/>
    <property type="molecule type" value="Genomic_DNA"/>
</dbReference>
<evidence type="ECO:0000313" key="3">
    <source>
        <dbReference type="Proteomes" id="UP001205105"/>
    </source>
</evidence>
<feature type="transmembrane region" description="Helical" evidence="1">
    <location>
        <begin position="218"/>
        <end position="236"/>
    </location>
</feature>
<gene>
    <name evidence="2" type="ORF">COHA_001507</name>
</gene>
<feature type="transmembrane region" description="Helical" evidence="1">
    <location>
        <begin position="27"/>
        <end position="44"/>
    </location>
</feature>
<organism evidence="2 3">
    <name type="scientific">Chlorella ohadii</name>
    <dbReference type="NCBI Taxonomy" id="2649997"/>
    <lineage>
        <taxon>Eukaryota</taxon>
        <taxon>Viridiplantae</taxon>
        <taxon>Chlorophyta</taxon>
        <taxon>core chlorophytes</taxon>
        <taxon>Trebouxiophyceae</taxon>
        <taxon>Chlorellales</taxon>
        <taxon>Chlorellaceae</taxon>
        <taxon>Chlorella clade</taxon>
        <taxon>Chlorella</taxon>
    </lineage>
</organism>
<comment type="caution">
    <text evidence="2">The sequence shown here is derived from an EMBL/GenBank/DDBJ whole genome shotgun (WGS) entry which is preliminary data.</text>
</comment>
<feature type="transmembrane region" description="Helical" evidence="1">
    <location>
        <begin position="82"/>
        <end position="101"/>
    </location>
</feature>
<proteinExistence type="predicted"/>
<evidence type="ECO:0000313" key="2">
    <source>
        <dbReference type="EMBL" id="KAI7844854.1"/>
    </source>
</evidence>
<evidence type="ECO:0000256" key="1">
    <source>
        <dbReference type="SAM" id="Phobius"/>
    </source>
</evidence>
<keyword evidence="3" id="KW-1185">Reference proteome</keyword>
<keyword evidence="1" id="KW-0812">Transmembrane</keyword>
<dbReference type="AlphaFoldDB" id="A0AAD5DYW2"/>
<protein>
    <submittedName>
        <fullName evidence="2">Uncharacterized protein</fullName>
    </submittedName>
</protein>
<name>A0AAD5DYW2_9CHLO</name>
<reference evidence="2" key="1">
    <citation type="submission" date="2020-11" db="EMBL/GenBank/DDBJ databases">
        <title>Chlorella ohadii genome sequencing and assembly.</title>
        <authorList>
            <person name="Murik O."/>
            <person name="Treves H."/>
            <person name="Kedem I."/>
            <person name="Shotland Y."/>
            <person name="Kaplan A."/>
        </authorList>
    </citation>
    <scope>NUCLEOTIDE SEQUENCE</scope>
    <source>
        <strain evidence="2">1</strain>
    </source>
</reference>
<sequence>MFGGWEAEWQWRRHVNAQAADMDRMGWLFNAVAYSLMLIFRHWLRQGQPGLAVAAGTQPMVAALLAALTAHRSWGRGFYMRWREGLAFLAMMHLQWSVRLLAVNSNENVMMHFKDGGSPLFLLFMLALNNALIWMLIFIFHGRPVLPVCGALLSAAAVGSLTTTREMCGRALEAPGVVQPLSELYSLLTLSHFTAMHPGTADLLASQSRTPEQQCMVISNWMNLAGGVLLPLALLWRSERRARRRFRRRMRQQHGQQQPATQDTIGGAQGRWWECATITDRSCRWLESPPLLFCLSNLIWIGVHAL</sequence>
<accession>A0AAD5DYW2</accession>
<feature type="transmembrane region" description="Helical" evidence="1">
    <location>
        <begin position="50"/>
        <end position="70"/>
    </location>
</feature>
<feature type="transmembrane region" description="Helical" evidence="1">
    <location>
        <begin position="121"/>
        <end position="140"/>
    </location>
</feature>
<keyword evidence="1" id="KW-1133">Transmembrane helix</keyword>
<dbReference type="Proteomes" id="UP001205105">
    <property type="component" value="Unassembled WGS sequence"/>
</dbReference>
<keyword evidence="1" id="KW-0472">Membrane</keyword>